<dbReference type="Proteomes" id="UP000267536">
    <property type="component" value="Unassembled WGS sequence"/>
</dbReference>
<keyword evidence="3" id="KW-1185">Reference proteome</keyword>
<dbReference type="PANTHER" id="PTHR43135:SF4">
    <property type="entry name" value="AMIDOHYDROLASE-RELATED DOMAIN-CONTAINING PROTEIN"/>
    <property type="match status" value="1"/>
</dbReference>
<dbReference type="RefSeq" id="WP_123931776.1">
    <property type="nucleotide sequence ID" value="NZ_JBPSDP010000001.1"/>
</dbReference>
<dbReference type="GO" id="GO:0016810">
    <property type="term" value="F:hydrolase activity, acting on carbon-nitrogen (but not peptide) bonds"/>
    <property type="evidence" value="ECO:0007669"/>
    <property type="project" value="InterPro"/>
</dbReference>
<gene>
    <name evidence="2" type="ORF">EF294_15940</name>
</gene>
<dbReference type="InterPro" id="IPR006680">
    <property type="entry name" value="Amidohydro-rel"/>
</dbReference>
<evidence type="ECO:0000313" key="2">
    <source>
        <dbReference type="EMBL" id="RPA58248.1"/>
    </source>
</evidence>
<feature type="domain" description="Amidohydrolase-related" evidence="1">
    <location>
        <begin position="62"/>
        <end position="359"/>
    </location>
</feature>
<dbReference type="EMBL" id="RKMH01000012">
    <property type="protein sequence ID" value="RPA58248.1"/>
    <property type="molecule type" value="Genomic_DNA"/>
</dbReference>
<accession>A0A3N4G838</accession>
<keyword evidence="2" id="KW-0378">Hydrolase</keyword>
<comment type="caution">
    <text evidence="2">The sequence shown here is derived from an EMBL/GenBank/DDBJ whole genome shotgun (WGS) entry which is preliminary data.</text>
</comment>
<organism evidence="2 3">
    <name type="scientific">Gordonia oryzae</name>
    <dbReference type="NCBI Taxonomy" id="2487349"/>
    <lineage>
        <taxon>Bacteria</taxon>
        <taxon>Bacillati</taxon>
        <taxon>Actinomycetota</taxon>
        <taxon>Actinomycetes</taxon>
        <taxon>Mycobacteriales</taxon>
        <taxon>Gordoniaceae</taxon>
        <taxon>Gordonia</taxon>
    </lineage>
</organism>
<evidence type="ECO:0000259" key="1">
    <source>
        <dbReference type="Pfam" id="PF01979"/>
    </source>
</evidence>
<dbReference type="InterPro" id="IPR051781">
    <property type="entry name" value="Metallo-dep_Hydrolase"/>
</dbReference>
<protein>
    <submittedName>
        <fullName evidence="2">Amidohydrolase family protein</fullName>
    </submittedName>
</protein>
<evidence type="ECO:0000313" key="3">
    <source>
        <dbReference type="Proteomes" id="UP000267536"/>
    </source>
</evidence>
<dbReference type="SUPFAM" id="SSF51556">
    <property type="entry name" value="Metallo-dependent hydrolases"/>
    <property type="match status" value="1"/>
</dbReference>
<dbReference type="Gene3D" id="3.20.20.140">
    <property type="entry name" value="Metal-dependent hydrolases"/>
    <property type="match status" value="1"/>
</dbReference>
<dbReference type="Gene3D" id="2.30.40.10">
    <property type="entry name" value="Urease, subunit C, domain 1"/>
    <property type="match status" value="1"/>
</dbReference>
<sequence>MPGDVAAEGHSIQYSAIDHGAPRHYRGRDPLTDEPIEFWVRGGRIQTEPIPDAQTAADDVWILPGLVDAHNHVGIAPGLGVTIDQARIFARQDMAAGTLLIREVGSPLDTHPLDGELVAPRFIRSGKHIARPKRYLRDYGVDLDDPDDLAGEVTRQAAAGDGWVKIVGDWIDREIGDLAPLWDRAQLDAAVRAAHDAGARITAHVFGTDALGDLIAAGVDCIEHGTGVTADHVDAMVERSIALVPTMIQIDNFPAIADGADRFPTYAANMRALYARAVDTFAAAREAGVRIFAGTDAGGFVEHGRIVDEVERLAGIGLGARGAIAAASVEPRRWLGADLLADGDRADFLVFDENPASDLGLLRHPQAIVCSGIHV</sequence>
<dbReference type="PANTHER" id="PTHR43135">
    <property type="entry name" value="ALPHA-D-RIBOSE 1-METHYLPHOSPHONATE 5-TRIPHOSPHATE DIPHOSPHATASE"/>
    <property type="match status" value="1"/>
</dbReference>
<dbReference type="AlphaFoldDB" id="A0A3N4G838"/>
<dbReference type="InterPro" id="IPR032466">
    <property type="entry name" value="Metal_Hydrolase"/>
</dbReference>
<name>A0A3N4G838_9ACTN</name>
<reference evidence="2 3" key="1">
    <citation type="submission" date="2018-11" db="EMBL/GenBank/DDBJ databases">
        <title>Draft genome sequence of Gordonia sp. RS15-1S isolated from rice stems.</title>
        <authorList>
            <person name="Muangham S."/>
        </authorList>
    </citation>
    <scope>NUCLEOTIDE SEQUENCE [LARGE SCALE GENOMIC DNA]</scope>
    <source>
        <strain evidence="2 3">RS15-1S</strain>
    </source>
</reference>
<proteinExistence type="predicted"/>
<dbReference type="Pfam" id="PF01979">
    <property type="entry name" value="Amidohydro_1"/>
    <property type="match status" value="1"/>
</dbReference>
<dbReference type="InterPro" id="IPR011059">
    <property type="entry name" value="Metal-dep_hydrolase_composite"/>
</dbReference>
<dbReference type="OrthoDB" id="3451205at2"/>